<reference evidence="2" key="1">
    <citation type="submission" date="2021-01" db="EMBL/GenBank/DDBJ databases">
        <authorList>
            <person name="Corre E."/>
            <person name="Pelletier E."/>
            <person name="Niang G."/>
            <person name="Scheremetjew M."/>
            <person name="Finn R."/>
            <person name="Kale V."/>
            <person name="Holt S."/>
            <person name="Cochrane G."/>
            <person name="Meng A."/>
            <person name="Brown T."/>
            <person name="Cohen L."/>
        </authorList>
    </citation>
    <scope>NUCLEOTIDE SEQUENCE</scope>
    <source>
        <strain evidence="2">CCCM811</strain>
    </source>
</reference>
<gene>
    <name evidence="2" type="ORF">LGLO00237_LOCUS4308</name>
</gene>
<dbReference type="AlphaFoldDB" id="A0A7S3YFY5"/>
<name>A0A7S3YFY5_9EUKA</name>
<dbReference type="EMBL" id="HBIV01005963">
    <property type="protein sequence ID" value="CAE0650468.1"/>
    <property type="molecule type" value="Transcribed_RNA"/>
</dbReference>
<feature type="region of interest" description="Disordered" evidence="1">
    <location>
        <begin position="15"/>
        <end position="161"/>
    </location>
</feature>
<evidence type="ECO:0000256" key="1">
    <source>
        <dbReference type="SAM" id="MobiDB-lite"/>
    </source>
</evidence>
<proteinExistence type="predicted"/>
<accession>A0A7S3YFY5</accession>
<feature type="compositionally biased region" description="Basic and acidic residues" evidence="1">
    <location>
        <begin position="63"/>
        <end position="94"/>
    </location>
</feature>
<evidence type="ECO:0000313" key="2">
    <source>
        <dbReference type="EMBL" id="CAE0650468.1"/>
    </source>
</evidence>
<sequence length="216" mass="23686">MSLGMCSHFFLLECQDKRRRPVLGATNENRLRKKENTQGEEKGAKAADDAPELTEKTPQASSAEEKGQGNKEQEENEIEKTDKGKEESINESKNRSPSSSRTLERTDSSLSSPTLPAILRMPSIESPNSPVLSSRAEGDDYGDEDVDEDGDEDGGDEMEEELPIMLPTMCPQLERQQGFYDESTSRRAFTGMPNFNLQGLGQGLGGGSGEEVQIHG</sequence>
<protein>
    <submittedName>
        <fullName evidence="2">Uncharacterized protein</fullName>
    </submittedName>
</protein>
<feature type="compositionally biased region" description="Acidic residues" evidence="1">
    <location>
        <begin position="139"/>
        <end position="161"/>
    </location>
</feature>
<feature type="compositionally biased region" description="Basic and acidic residues" evidence="1">
    <location>
        <begin position="34"/>
        <end position="48"/>
    </location>
</feature>
<organism evidence="2">
    <name type="scientific">Lotharella globosa</name>
    <dbReference type="NCBI Taxonomy" id="91324"/>
    <lineage>
        <taxon>Eukaryota</taxon>
        <taxon>Sar</taxon>
        <taxon>Rhizaria</taxon>
        <taxon>Cercozoa</taxon>
        <taxon>Chlorarachniophyceae</taxon>
        <taxon>Lotharella</taxon>
    </lineage>
</organism>